<protein>
    <submittedName>
        <fullName evidence="4">Uncharacterized protein</fullName>
    </submittedName>
</protein>
<feature type="signal peptide" evidence="2">
    <location>
        <begin position="1"/>
        <end position="19"/>
    </location>
</feature>
<keyword evidence="3" id="KW-1185">Reference proteome</keyword>
<evidence type="ECO:0000313" key="4">
    <source>
        <dbReference type="WBParaSite" id="SPAL_0000319000.1"/>
    </source>
</evidence>
<dbReference type="WBParaSite" id="SPAL_0000319000.1">
    <property type="protein sequence ID" value="SPAL_0000319000.1"/>
    <property type="gene ID" value="SPAL_0000319000"/>
</dbReference>
<evidence type="ECO:0000256" key="1">
    <source>
        <dbReference type="SAM" id="Coils"/>
    </source>
</evidence>
<dbReference type="Proteomes" id="UP000046392">
    <property type="component" value="Unplaced"/>
</dbReference>
<sequence>MLFCLFQVALHIFITFTVSLINCVKDKKDGESPAEIRRQIVLARAEELNDRDTLKRTLKNELANIKNEIKSQRMVNKDEVYDNAGFTPFPTPVTTPLPGELEAIEHDRIKIKSAHEESPQVFKV</sequence>
<reference evidence="4" key="1">
    <citation type="submission" date="2017-02" db="UniProtKB">
        <authorList>
            <consortium name="WormBaseParasite"/>
        </authorList>
    </citation>
    <scope>IDENTIFICATION</scope>
</reference>
<feature type="coiled-coil region" evidence="1">
    <location>
        <begin position="48"/>
        <end position="75"/>
    </location>
</feature>
<dbReference type="AlphaFoldDB" id="A0A0N5BAX6"/>
<feature type="chain" id="PRO_5005894103" evidence="2">
    <location>
        <begin position="20"/>
        <end position="124"/>
    </location>
</feature>
<name>A0A0N5BAX6_STREA</name>
<evidence type="ECO:0000256" key="2">
    <source>
        <dbReference type="SAM" id="SignalP"/>
    </source>
</evidence>
<evidence type="ECO:0000313" key="3">
    <source>
        <dbReference type="Proteomes" id="UP000046392"/>
    </source>
</evidence>
<keyword evidence="1" id="KW-0175">Coiled coil</keyword>
<proteinExistence type="predicted"/>
<accession>A0A0N5BAX6</accession>
<organism evidence="3 4">
    <name type="scientific">Strongyloides papillosus</name>
    <name type="common">Intestinal threadworm</name>
    <dbReference type="NCBI Taxonomy" id="174720"/>
    <lineage>
        <taxon>Eukaryota</taxon>
        <taxon>Metazoa</taxon>
        <taxon>Ecdysozoa</taxon>
        <taxon>Nematoda</taxon>
        <taxon>Chromadorea</taxon>
        <taxon>Rhabditida</taxon>
        <taxon>Tylenchina</taxon>
        <taxon>Panagrolaimomorpha</taxon>
        <taxon>Strongyloidoidea</taxon>
        <taxon>Strongyloididae</taxon>
        <taxon>Strongyloides</taxon>
    </lineage>
</organism>
<keyword evidence="2" id="KW-0732">Signal</keyword>